<dbReference type="InterPro" id="IPR031709">
    <property type="entry name" value="PutAbiC"/>
</dbReference>
<gene>
    <name evidence="2" type="ORF">PS718_00429</name>
</gene>
<keyword evidence="1" id="KW-1133">Transmembrane helix</keyword>
<evidence type="ECO:0000313" key="2">
    <source>
        <dbReference type="EMBL" id="VVN71038.1"/>
    </source>
</evidence>
<evidence type="ECO:0000256" key="1">
    <source>
        <dbReference type="SAM" id="Phobius"/>
    </source>
</evidence>
<keyword evidence="1" id="KW-0472">Membrane</keyword>
<organism evidence="2 3">
    <name type="scientific">Pseudomonas fluorescens</name>
    <dbReference type="NCBI Taxonomy" id="294"/>
    <lineage>
        <taxon>Bacteria</taxon>
        <taxon>Pseudomonadati</taxon>
        <taxon>Pseudomonadota</taxon>
        <taxon>Gammaproteobacteria</taxon>
        <taxon>Pseudomonadales</taxon>
        <taxon>Pseudomonadaceae</taxon>
        <taxon>Pseudomonas</taxon>
    </lineage>
</organism>
<dbReference type="AlphaFoldDB" id="A0A5E6ZX34"/>
<evidence type="ECO:0000313" key="3">
    <source>
        <dbReference type="Proteomes" id="UP000325375"/>
    </source>
</evidence>
<dbReference type="Proteomes" id="UP000325375">
    <property type="component" value="Unassembled WGS sequence"/>
</dbReference>
<evidence type="ECO:0008006" key="4">
    <source>
        <dbReference type="Google" id="ProtNLM"/>
    </source>
</evidence>
<sequence>MPLTATVVAFCYGLRYYVCPAWSRLKDYAMNKKNSSVKPFVLAICAVVIVVCVYAAYYAFLYFGYEAKTDADGNLVGVRSGTFGDAFGALNALFSGLAFSGFMITLLLQRRDLSDGQAETTRQQIESQFYNMLKLQQAVVSGFDLQQTKFQYISNSSIQVVTQGRDCFKTWTERLRAEYESAQSSAKTDKLKEAYRELWDEHRGDLSLYFRSLYTLFKFVSRSDHVDKKWLSSVARSFISDYELIVLFYNCLMPNGLKFQAYACEFAVFDNLDVSLLLNVDDVLMMSLQAFGDNPEVLKIFQTSGKL</sequence>
<feature type="transmembrane region" description="Helical" evidence="1">
    <location>
        <begin position="40"/>
        <end position="63"/>
    </location>
</feature>
<dbReference type="Pfam" id="PF16872">
    <property type="entry name" value="putAbiC"/>
    <property type="match status" value="1"/>
</dbReference>
<accession>A0A5E6ZX34</accession>
<protein>
    <recommendedName>
        <fullName evidence="4">Phage abortive infection protein</fullName>
    </recommendedName>
</protein>
<name>A0A5E6ZX34_PSEFL</name>
<reference evidence="2 3" key="1">
    <citation type="submission" date="2019-09" db="EMBL/GenBank/DDBJ databases">
        <authorList>
            <person name="Chandra G."/>
            <person name="Truman W A."/>
        </authorList>
    </citation>
    <scope>NUCLEOTIDE SEQUENCE [LARGE SCALE GENOMIC DNA]</scope>
    <source>
        <strain evidence="2">PS718</strain>
    </source>
</reference>
<keyword evidence="1" id="KW-0812">Transmembrane</keyword>
<proteinExistence type="predicted"/>
<feature type="transmembrane region" description="Helical" evidence="1">
    <location>
        <begin position="83"/>
        <end position="108"/>
    </location>
</feature>
<dbReference type="EMBL" id="CABVHX010000001">
    <property type="protein sequence ID" value="VVN71038.1"/>
    <property type="molecule type" value="Genomic_DNA"/>
</dbReference>